<name>A0A1R0GZC8_9FUNG</name>
<feature type="compositionally biased region" description="Basic and acidic residues" evidence="1">
    <location>
        <begin position="31"/>
        <end position="52"/>
    </location>
</feature>
<feature type="region of interest" description="Disordered" evidence="1">
    <location>
        <begin position="1541"/>
        <end position="1571"/>
    </location>
</feature>
<dbReference type="EMBL" id="LSSL01001771">
    <property type="protein sequence ID" value="OLY82205.1"/>
    <property type="molecule type" value="Genomic_DNA"/>
</dbReference>
<dbReference type="Proteomes" id="UP000187455">
    <property type="component" value="Unassembled WGS sequence"/>
</dbReference>
<feature type="region of interest" description="Disordered" evidence="1">
    <location>
        <begin position="680"/>
        <end position="703"/>
    </location>
</feature>
<feature type="region of interest" description="Disordered" evidence="1">
    <location>
        <begin position="1451"/>
        <end position="1510"/>
    </location>
</feature>
<dbReference type="OrthoDB" id="10388902at2759"/>
<protein>
    <submittedName>
        <fullName evidence="2">Uncharacterized protein</fullName>
    </submittedName>
</protein>
<comment type="caution">
    <text evidence="2">The sequence shown here is derived from an EMBL/GenBank/DDBJ whole genome shotgun (WGS) entry which is preliminary data.</text>
</comment>
<sequence>MWVPGFLKKSKLEDIESQKRDHSNIYLSIPSEKDSSKSKEINLDKNQSEDRFSFSEYQESSFQVKDKVFSAKNNPPSSSTSSNALNSHENESSVLNSDSFIPQIPNPGAIRSKTPISKLLLQTAPTNINVAQLVLSFYKCFVPSHVYPNYQLQNWLSALFVLIYKFNTDDPRIFDHTISALQKTFVLLMKNILLSDKKIVIEIIRCIATKNCSAKTFESSRFSLAYISLCYLTVLDLHKNNNNIIKSYPFTVSVFDYDVALLKVINALKIIVYNSILNNETSELLQGTLSFQFETLSLKNNLSGLSNFFGKQIHSIMTSLVEPCLIGEGRKKYYQVLISNNCSYEDDDDDIYSSILQIPVLDTLRILKNHSKLEIYLKTSNSMISLIIEYLICHERNNKSKMLLFDYKFYANIFRNHNGTQVTAFLEKNHKELGGDNEYIKLGQNLFELVTIIVRNTNPLAVKLNIEYRLIVDKFVLSLLKFTQVDEVPLLKYIEAYFSIGTDEKFRPYNFFLPSTESVELSMDYLDPKQKLMNILIINPNKIIQGSDDIFDIQIASFGIKLILDFLSNTKPESNLSISQISCINALVYICKKSNYIIKRVQKSIVINKKFSSVGKLRKKLRPRSLGNTGNLTSNDQFRENAINVKSKENFQDYSNESGSQHSNTESDQKNVNFSSLDITSEENRSSSPSQIPSGNLFKKKASGNSAYPISQADILKEINKRSKHVRRKKNIAKKLISRIETGHLLFYGVYKKTSKLVNGESIFSKKKLFEKLRTLAIKQVNNFFKLEPVPLNLWVGLGLFSPTNPTQTKDKADEFILDTSEFRCLSKVFVENIKLLLDLINTLQALTKAAYINHKHLANIIEMVEKDLGYPKTLSHHSLQDQQFKNIYVRNPKIQLLLFALNMVFSIDGIVLLKELSQERLGKSYSGSVQNEFHYCLENIILSKKNNGKHPKKISSTFFDNQVDITSFEKYYWIVSSYIQSTKKFYGNNPTDPKFSVVDLIHSGVLKDGSYMDDSFRFNSNLSPFINQTDFSGAKKNSAYINNSKNYQEFLKKSSCDSNINFINELMVVMEKNVFKKTLWNNSCSTSWIFLVSLLGKLSKFILTSKSLLGLNEESIANLERKSSFVHDCFENNVDSHVNFNRSKKSRNFSDNVISNYSNDKPQPYTTNLSSKDEGSNFNSFSNELSTNFNKNFTSEKSSRAGSHRHYSLFVHDENKDILEQKTYRSNENKTDLGAISFEASKDPLINEKHRIRLFYLSNGQLSMDQLDSKTILLAKNAFIFCFNQEFDTWKRSVLDSLLNNSEEFNEFTDYTSFVKSDNTIEKKYEFRDYLEAKSVILKHNSLFIIDFEKLMDYNDSAKKLETSRWNFELNIEVFSPDILIDDGLRIISSTMFCPIEFRYSKSNILNSTSDFSRIVYDSEDSSSLSESISYDDNFSGISVDEHIPGEEFHQDFKNHDPFNDLNSSNSSFPTSSADQKNSGLNLNKNSNKSRPSIIITGTDSPSFPPSDLLEFDTVPKESEFSLKGKENDNDSIIYFDKENEYHSQDSRSRSDSILSQFKFKAPESKNSGK</sequence>
<feature type="region of interest" description="Disordered" evidence="1">
    <location>
        <begin position="1"/>
        <end position="52"/>
    </location>
</feature>
<gene>
    <name evidence="2" type="ORF">AYI68_g3678</name>
</gene>
<feature type="compositionally biased region" description="Basic and acidic residues" evidence="1">
    <location>
        <begin position="1451"/>
        <end position="1460"/>
    </location>
</feature>
<reference evidence="2 3" key="1">
    <citation type="journal article" date="2016" name="Mol. Biol. Evol.">
        <title>Genome-Wide Survey of Gut Fungi (Harpellales) Reveals the First Horizontally Transferred Ubiquitin Gene from a Mosquito Host.</title>
        <authorList>
            <person name="Wang Y."/>
            <person name="White M.M."/>
            <person name="Kvist S."/>
            <person name="Moncalvo J.M."/>
        </authorList>
    </citation>
    <scope>NUCLEOTIDE SEQUENCE [LARGE SCALE GENOMIC DNA]</scope>
    <source>
        <strain evidence="2 3">ALG-7-W6</strain>
    </source>
</reference>
<feature type="region of interest" description="Disordered" evidence="1">
    <location>
        <begin position="653"/>
        <end position="672"/>
    </location>
</feature>
<proteinExistence type="predicted"/>
<keyword evidence="3" id="KW-1185">Reference proteome</keyword>
<evidence type="ECO:0000313" key="2">
    <source>
        <dbReference type="EMBL" id="OLY82205.1"/>
    </source>
</evidence>
<evidence type="ECO:0000313" key="3">
    <source>
        <dbReference type="Proteomes" id="UP000187455"/>
    </source>
</evidence>
<feature type="region of interest" description="Disordered" evidence="1">
    <location>
        <begin position="1152"/>
        <end position="1175"/>
    </location>
</feature>
<evidence type="ECO:0000256" key="1">
    <source>
        <dbReference type="SAM" id="MobiDB-lite"/>
    </source>
</evidence>
<feature type="compositionally biased region" description="Basic and acidic residues" evidence="1">
    <location>
        <begin position="10"/>
        <end position="23"/>
    </location>
</feature>
<feature type="compositionally biased region" description="Basic and acidic residues" evidence="1">
    <location>
        <begin position="1541"/>
        <end position="1552"/>
    </location>
</feature>
<accession>A0A1R0GZC8</accession>
<feature type="compositionally biased region" description="Low complexity" evidence="1">
    <location>
        <begin position="1465"/>
        <end position="1491"/>
    </location>
</feature>
<organism evidence="2 3">
    <name type="scientific">Smittium mucronatum</name>
    <dbReference type="NCBI Taxonomy" id="133383"/>
    <lineage>
        <taxon>Eukaryota</taxon>
        <taxon>Fungi</taxon>
        <taxon>Fungi incertae sedis</taxon>
        <taxon>Zoopagomycota</taxon>
        <taxon>Kickxellomycotina</taxon>
        <taxon>Harpellomycetes</taxon>
        <taxon>Harpellales</taxon>
        <taxon>Legeriomycetaceae</taxon>
        <taxon>Smittium</taxon>
    </lineage>
</organism>